<dbReference type="EMBL" id="CP011267">
    <property type="protein sequence ID" value="AKG92100.1"/>
    <property type="molecule type" value="Genomic_DNA"/>
</dbReference>
<keyword evidence="4" id="KW-1185">Reference proteome</keyword>
<feature type="transmembrane region" description="Helical" evidence="2">
    <location>
        <begin position="12"/>
        <end position="32"/>
    </location>
</feature>
<evidence type="ECO:0000256" key="2">
    <source>
        <dbReference type="SAM" id="Phobius"/>
    </source>
</evidence>
<keyword evidence="2" id="KW-1133">Transmembrane helix</keyword>
<dbReference type="Proteomes" id="UP000034723">
    <property type="component" value="Chromosome"/>
</dbReference>
<dbReference type="KEGG" id="gah:GAH_00555"/>
<dbReference type="STRING" id="113653.GAH_00555"/>
<accession>A0A0F7IIV2</accession>
<keyword evidence="2" id="KW-0472">Membrane</keyword>
<gene>
    <name evidence="3" type="ORF">GAH_00555</name>
</gene>
<name>A0A0F7IIV2_9EURY</name>
<protein>
    <submittedName>
        <fullName evidence="3">Uncharacterized protein</fullName>
    </submittedName>
</protein>
<dbReference type="InParanoid" id="A0A0F7IIV2"/>
<dbReference type="GeneID" id="24803137"/>
<evidence type="ECO:0000313" key="3">
    <source>
        <dbReference type="EMBL" id="AKG92100.1"/>
    </source>
</evidence>
<keyword evidence="1" id="KW-0175">Coiled coil</keyword>
<dbReference type="AlphaFoldDB" id="A0A0F7IIV2"/>
<keyword evidence="2" id="KW-0812">Transmembrane</keyword>
<evidence type="ECO:0000313" key="4">
    <source>
        <dbReference type="Proteomes" id="UP000034723"/>
    </source>
</evidence>
<proteinExistence type="predicted"/>
<sequence length="69" mass="7747">MSMPYGSGMTIGGWISVIMGLVILAIMVFGFFQGVKLLNSIKMEVAELRREVDEIRDGVEEVRKKLEEV</sequence>
<reference evidence="3 4" key="1">
    <citation type="submission" date="2015-04" db="EMBL/GenBank/DDBJ databases">
        <title>The complete genome sequence of the hyperthermophilic, obligate iron-reducing archaeon Geoglobus ahangari strain 234T.</title>
        <authorList>
            <person name="Manzella M.P."/>
            <person name="Holmes D.E."/>
            <person name="Rocheleau J.M."/>
            <person name="Chung A."/>
            <person name="Reguera G."/>
            <person name="Kashefi K."/>
        </authorList>
    </citation>
    <scope>NUCLEOTIDE SEQUENCE [LARGE SCALE GENOMIC DNA]</scope>
    <source>
        <strain evidence="3 4">234</strain>
    </source>
</reference>
<organism evidence="3 4">
    <name type="scientific">Geoglobus ahangari</name>
    <dbReference type="NCBI Taxonomy" id="113653"/>
    <lineage>
        <taxon>Archaea</taxon>
        <taxon>Methanobacteriati</taxon>
        <taxon>Methanobacteriota</taxon>
        <taxon>Archaeoglobi</taxon>
        <taxon>Archaeoglobales</taxon>
        <taxon>Archaeoglobaceae</taxon>
        <taxon>Geoglobus</taxon>
    </lineage>
</organism>
<dbReference type="RefSeq" id="WP_218915472.1">
    <property type="nucleotide sequence ID" value="NZ_CP011267.1"/>
</dbReference>
<dbReference type="HOGENOM" id="CLU_2766267_0_0_2"/>
<feature type="coiled-coil region" evidence="1">
    <location>
        <begin position="38"/>
        <end position="65"/>
    </location>
</feature>
<evidence type="ECO:0000256" key="1">
    <source>
        <dbReference type="SAM" id="Coils"/>
    </source>
</evidence>